<name>A0AAD7FFU6_9AGAR</name>
<proteinExistence type="predicted"/>
<protein>
    <submittedName>
        <fullName evidence="1">Uncharacterized protein</fullName>
    </submittedName>
</protein>
<evidence type="ECO:0000313" key="2">
    <source>
        <dbReference type="Proteomes" id="UP001221142"/>
    </source>
</evidence>
<dbReference type="EMBL" id="JARKIF010000016">
    <property type="protein sequence ID" value="KAJ7621418.1"/>
    <property type="molecule type" value="Genomic_DNA"/>
</dbReference>
<sequence length="305" mass="34552">MACAMNMPRCSPLLPPEMELEIFKTAARVHPETIPTLLRVAYRVLTRIEPLLYETLVISYPTLPSFRHVLETKPASFWSKNVRNLLITGNIDVSDAMLAFSVLSACTDVRNLGVYVPEDVLPYIIRPGAATDKGRLQRLHVDAQTPIDLRLPAFMGLTHLTVPDKFDLQEFVTELPALPSLTHLRFRRAAHRESLCAVLDGCEKLEVLVMTDARSNWTVQRVGGALGIEDVRFVLMPVRVYELINDWEVETRGGWDLWARAEAFVDKKRRGEIQPRKLGFEFSFRVLLIVCAASRCWIVKSDGIP</sequence>
<dbReference type="Proteomes" id="UP001221142">
    <property type="component" value="Unassembled WGS sequence"/>
</dbReference>
<dbReference type="AlphaFoldDB" id="A0AAD7FFU6"/>
<comment type="caution">
    <text evidence="1">The sequence shown here is derived from an EMBL/GenBank/DDBJ whole genome shotgun (WGS) entry which is preliminary data.</text>
</comment>
<reference evidence="1" key="1">
    <citation type="submission" date="2023-03" db="EMBL/GenBank/DDBJ databases">
        <title>Massive genome expansion in bonnet fungi (Mycena s.s.) driven by repeated elements and novel gene families across ecological guilds.</title>
        <authorList>
            <consortium name="Lawrence Berkeley National Laboratory"/>
            <person name="Harder C.B."/>
            <person name="Miyauchi S."/>
            <person name="Viragh M."/>
            <person name="Kuo A."/>
            <person name="Thoen E."/>
            <person name="Andreopoulos B."/>
            <person name="Lu D."/>
            <person name="Skrede I."/>
            <person name="Drula E."/>
            <person name="Henrissat B."/>
            <person name="Morin E."/>
            <person name="Kohler A."/>
            <person name="Barry K."/>
            <person name="LaButti K."/>
            <person name="Morin E."/>
            <person name="Salamov A."/>
            <person name="Lipzen A."/>
            <person name="Mereny Z."/>
            <person name="Hegedus B."/>
            <person name="Baldrian P."/>
            <person name="Stursova M."/>
            <person name="Weitz H."/>
            <person name="Taylor A."/>
            <person name="Grigoriev I.V."/>
            <person name="Nagy L.G."/>
            <person name="Martin F."/>
            <person name="Kauserud H."/>
        </authorList>
    </citation>
    <scope>NUCLEOTIDE SEQUENCE</scope>
    <source>
        <strain evidence="1">9284</strain>
    </source>
</reference>
<keyword evidence="2" id="KW-1185">Reference proteome</keyword>
<evidence type="ECO:0000313" key="1">
    <source>
        <dbReference type="EMBL" id="KAJ7621418.1"/>
    </source>
</evidence>
<organism evidence="1 2">
    <name type="scientific">Roridomyces roridus</name>
    <dbReference type="NCBI Taxonomy" id="1738132"/>
    <lineage>
        <taxon>Eukaryota</taxon>
        <taxon>Fungi</taxon>
        <taxon>Dikarya</taxon>
        <taxon>Basidiomycota</taxon>
        <taxon>Agaricomycotina</taxon>
        <taxon>Agaricomycetes</taxon>
        <taxon>Agaricomycetidae</taxon>
        <taxon>Agaricales</taxon>
        <taxon>Marasmiineae</taxon>
        <taxon>Mycenaceae</taxon>
        <taxon>Roridomyces</taxon>
    </lineage>
</organism>
<accession>A0AAD7FFU6</accession>
<gene>
    <name evidence="1" type="ORF">FB45DRAFT_929168</name>
</gene>